<dbReference type="Proteomes" id="UP001205843">
    <property type="component" value="Unassembled WGS sequence"/>
</dbReference>
<keyword evidence="2" id="KW-1185">Reference proteome</keyword>
<gene>
    <name evidence="1" type="ORF">J2T57_001276</name>
</gene>
<proteinExistence type="predicted"/>
<dbReference type="RefSeq" id="WP_253475915.1">
    <property type="nucleotide sequence ID" value="NZ_JALJXV010000003.1"/>
</dbReference>
<evidence type="ECO:0000313" key="1">
    <source>
        <dbReference type="EMBL" id="MCP1674174.1"/>
    </source>
</evidence>
<evidence type="ECO:0000313" key="2">
    <source>
        <dbReference type="Proteomes" id="UP001205843"/>
    </source>
</evidence>
<accession>A0AAE3G345</accession>
<comment type="caution">
    <text evidence="1">The sequence shown here is derived from an EMBL/GenBank/DDBJ whole genome shotgun (WGS) entry which is preliminary data.</text>
</comment>
<dbReference type="EMBL" id="JALJXV010000003">
    <property type="protein sequence ID" value="MCP1674174.1"/>
    <property type="molecule type" value="Genomic_DNA"/>
</dbReference>
<organism evidence="1 2">
    <name type="scientific">Natronocella acetinitrilica</name>
    <dbReference type="NCBI Taxonomy" id="414046"/>
    <lineage>
        <taxon>Bacteria</taxon>
        <taxon>Pseudomonadati</taxon>
        <taxon>Pseudomonadota</taxon>
        <taxon>Gammaproteobacteria</taxon>
        <taxon>Chromatiales</taxon>
        <taxon>Ectothiorhodospiraceae</taxon>
        <taxon>Natronocella</taxon>
    </lineage>
</organism>
<reference evidence="1" key="1">
    <citation type="submission" date="2022-03" db="EMBL/GenBank/DDBJ databases">
        <title>Genomic Encyclopedia of Type Strains, Phase III (KMG-III): the genomes of soil and plant-associated and newly described type strains.</title>
        <authorList>
            <person name="Whitman W."/>
        </authorList>
    </citation>
    <scope>NUCLEOTIDE SEQUENCE</scope>
    <source>
        <strain evidence="1">ANL 6-2</strain>
    </source>
</reference>
<dbReference type="AlphaFoldDB" id="A0AAE3G345"/>
<sequence>MTEQAGDKRKVIAEVFNVQFGVGGEVSDSYEAVRCEDGRYRIMNREGKTRLMAPGDAFADGSKLEVTPLGHLRMGESIVLVGEALRRDWRARKVRDGYLVMPPRGAGKAFRVQVSAQSEARAERVSAGRGEILRLHPGGEGVVVEERERKTRMVAFTGDIPFAYRDPMTRDDATCHLAYFECEEGPEAATRKEGFVGLFYPAEGQRPAMFKEVGADGVALTTARFFAADNGRSISAWLRPVTIAREELALRAAREALHAEVARLSKRAENTALSEDERRRGNEAKRSAAAIDERLDGYGRLFWQHAFFNLGEGLECFQRRERGPARRRSGQSEALAASA</sequence>
<protein>
    <submittedName>
        <fullName evidence="1">Uncharacterized protein</fullName>
    </submittedName>
</protein>
<name>A0AAE3G345_9GAMM</name>